<evidence type="ECO:0000259" key="1">
    <source>
        <dbReference type="Pfam" id="PF13020"/>
    </source>
</evidence>
<dbReference type="Proteomes" id="UP000198336">
    <property type="component" value="Unassembled WGS sequence"/>
</dbReference>
<feature type="domain" description="Protein NO VEIN C-terminal" evidence="1">
    <location>
        <begin position="17"/>
        <end position="112"/>
    </location>
</feature>
<dbReference type="InterPro" id="IPR024975">
    <property type="entry name" value="NOV_C"/>
</dbReference>
<dbReference type="EMBL" id="MUHA01000016">
    <property type="protein sequence ID" value="OXA99169.1"/>
    <property type="molecule type" value="Genomic_DNA"/>
</dbReference>
<accession>A0A226HY42</accession>
<dbReference type="REBASE" id="249193">
    <property type="entry name" value="Fon59446McrBP"/>
</dbReference>
<evidence type="ECO:0000313" key="2">
    <source>
        <dbReference type="EMBL" id="OXA99169.1"/>
    </source>
</evidence>
<dbReference type="Pfam" id="PF13020">
    <property type="entry name" value="NOV_C"/>
    <property type="match status" value="1"/>
</dbReference>
<gene>
    <name evidence="2" type="ORF">B0A75_12025</name>
</gene>
<name>A0A226HY42_9FLAO</name>
<keyword evidence="3" id="KW-1185">Reference proteome</keyword>
<reference evidence="2 3" key="1">
    <citation type="submission" date="2016-11" db="EMBL/GenBank/DDBJ databases">
        <title>Whole genomes of Flavobacteriaceae.</title>
        <authorList>
            <person name="Stine C."/>
            <person name="Li C."/>
            <person name="Tadesse D."/>
        </authorList>
    </citation>
    <scope>NUCLEOTIDE SEQUENCE [LARGE SCALE GENOMIC DNA]</scope>
    <source>
        <strain evidence="2 3">CCUG 59446</strain>
    </source>
</reference>
<organism evidence="2 3">
    <name type="scientific">Flavobacterium oncorhynchi</name>
    <dbReference type="NCBI Taxonomy" id="728056"/>
    <lineage>
        <taxon>Bacteria</taxon>
        <taxon>Pseudomonadati</taxon>
        <taxon>Bacteroidota</taxon>
        <taxon>Flavobacteriia</taxon>
        <taxon>Flavobacteriales</taxon>
        <taxon>Flavobacteriaceae</taxon>
        <taxon>Flavobacterium</taxon>
    </lineage>
</organism>
<protein>
    <recommendedName>
        <fullName evidence="1">Protein NO VEIN C-terminal domain-containing protein</fullName>
    </recommendedName>
</protein>
<sequence>MNYELEARKLRTLGDRGEKIVMDLEAKRLRDGNREDLIAGIDRVSLKSDSYGYDILSFELDGSERYIEVKATTRKVGNANFFLSANELREAEESENYFIYMVYDVTSESPKVWPIRNPFKLENEGVKKTTVSYYININASRK</sequence>
<comment type="caution">
    <text evidence="2">The sequence shown here is derived from an EMBL/GenBank/DDBJ whole genome shotgun (WGS) entry which is preliminary data.</text>
</comment>
<evidence type="ECO:0000313" key="3">
    <source>
        <dbReference type="Proteomes" id="UP000198336"/>
    </source>
</evidence>
<proteinExistence type="predicted"/>
<dbReference type="AlphaFoldDB" id="A0A226HY42"/>